<dbReference type="GO" id="GO:0017101">
    <property type="term" value="C:aminoacyl-tRNA synthetase multienzyme complex"/>
    <property type="evidence" value="ECO:0007669"/>
    <property type="project" value="UniProtKB-ARBA"/>
</dbReference>
<dbReference type="Pfam" id="PF05746">
    <property type="entry name" value="DALR_1"/>
    <property type="match status" value="1"/>
</dbReference>
<feature type="region of interest" description="Disordered" evidence="14">
    <location>
        <begin position="90"/>
        <end position="118"/>
    </location>
</feature>
<evidence type="ECO:0000256" key="14">
    <source>
        <dbReference type="SAM" id="MobiDB-lite"/>
    </source>
</evidence>
<dbReference type="PRINTS" id="PR01038">
    <property type="entry name" value="TRNASYNTHARG"/>
</dbReference>
<evidence type="ECO:0000256" key="11">
    <source>
        <dbReference type="ARBA" id="ARBA00049339"/>
    </source>
</evidence>
<dbReference type="PROSITE" id="PS00178">
    <property type="entry name" value="AA_TRNA_LIGASE_I"/>
    <property type="match status" value="1"/>
</dbReference>
<keyword evidence="5 13" id="KW-0436">Ligase</keyword>
<evidence type="ECO:0000259" key="16">
    <source>
        <dbReference type="SMART" id="SM01016"/>
    </source>
</evidence>
<dbReference type="SUPFAM" id="SSF47323">
    <property type="entry name" value="Anticodon-binding domain of a subclass of class I aminoacyl-tRNA synthetases"/>
    <property type="match status" value="1"/>
</dbReference>
<dbReference type="EMBL" id="LIAE01007081">
    <property type="protein sequence ID" value="PAV82100.1"/>
    <property type="molecule type" value="Genomic_DNA"/>
</dbReference>
<evidence type="ECO:0000313" key="17">
    <source>
        <dbReference type="EMBL" id="PAV82100.1"/>
    </source>
</evidence>
<protein>
    <recommendedName>
        <fullName evidence="12">Probable arginine--tRNA ligase, cytoplasmic</fullName>
        <ecNumber evidence="3">6.1.1.19</ecNumber>
    </recommendedName>
    <alternativeName>
        <fullName evidence="10">Arginyl-tRNA synthetase</fullName>
    </alternativeName>
</protein>
<sequence>MSNSGNQSTALSADQELQLANAAFSADSSEAARLLRLMEAMEKNDLNEELLEVCPDLAEAYKTNEKLKYRVGILEKSLATQLEKNKAAGIVTSSANGNPSDPKKAKKENEKEKTGGGTPKLATKINYVKVEDYGSSILYRLTEVFRVAINKAYPNVEWPPLLQETANRKHGDYQCNSAMGLANKLRQVGVNKKPTEVAQEICDAVGQNPLIKTLGVSQNGFINIFLDDNHSIQQFVQIAKQGVQFPKITKRRVLVDFSSPNIAKEMHVGHLRSTIIGDSIARLLEAVNFEVLRINHIGDWGTQFGMLIAHLYDKYPDFLTNLPKISDLQAFYKESKKRFDEDEQFKKRAYECVVKLQNKEPEFVKAWTLICDVSKRYNQMVYDRLDIKIEDLGESFYQDKMIELINFLKQKHSDFLKEEEGRLVAFPTGCDIPLTVVKSDGGFTYDTSDLAALKYRIFDQKVDWAIYVVDSGQSLHLETIYAAGRDMGWYKPEEKRVEHVAFGLVLGEDKKKFKTRSGETVRLLDLLDEGVKRAAEKLVEKGRDKVMTEEELKVAREAVAYGCIKYADLSHTRTQDYVFSFDRMLDDRGNTAVYLLYAYARIRSIFRTANVNQDAYDAFVRSASLDTLPLNMPTEQRLIKHILKLSDVIILILETLMLHSLCDYMYQMATLFTEFYNECKVIDKKKDGTEIVNMHRLMLCDVTANVMSKCFNILGIREVPKM</sequence>
<evidence type="ECO:0000256" key="7">
    <source>
        <dbReference type="ARBA" id="ARBA00022840"/>
    </source>
</evidence>
<evidence type="ECO:0000256" key="6">
    <source>
        <dbReference type="ARBA" id="ARBA00022741"/>
    </source>
</evidence>
<dbReference type="Gene3D" id="3.30.1360.70">
    <property type="entry name" value="Arginyl tRNA synthetase N-terminal domain"/>
    <property type="match status" value="1"/>
</dbReference>
<keyword evidence="6 13" id="KW-0547">Nucleotide-binding</keyword>
<evidence type="ECO:0000313" key="18">
    <source>
        <dbReference type="Proteomes" id="UP000218231"/>
    </source>
</evidence>
<evidence type="ECO:0000259" key="15">
    <source>
        <dbReference type="SMART" id="SM00836"/>
    </source>
</evidence>
<keyword evidence="4" id="KW-0963">Cytoplasm</keyword>
<dbReference type="GO" id="GO:0005524">
    <property type="term" value="F:ATP binding"/>
    <property type="evidence" value="ECO:0007669"/>
    <property type="project" value="UniProtKB-KW"/>
</dbReference>
<dbReference type="GO" id="GO:0004814">
    <property type="term" value="F:arginine-tRNA ligase activity"/>
    <property type="evidence" value="ECO:0007669"/>
    <property type="project" value="UniProtKB-EC"/>
</dbReference>
<dbReference type="InterPro" id="IPR001412">
    <property type="entry name" value="aa-tRNA-synth_I_CS"/>
</dbReference>
<evidence type="ECO:0000256" key="5">
    <source>
        <dbReference type="ARBA" id="ARBA00022598"/>
    </source>
</evidence>
<dbReference type="HAMAP" id="MF_00123">
    <property type="entry name" value="Arg_tRNA_synth"/>
    <property type="match status" value="1"/>
</dbReference>
<dbReference type="OrthoDB" id="68056at2759"/>
<evidence type="ECO:0000256" key="13">
    <source>
        <dbReference type="RuleBase" id="RU363038"/>
    </source>
</evidence>
<name>A0A2A2L7F8_9BILA</name>
<dbReference type="GO" id="GO:0006420">
    <property type="term" value="P:arginyl-tRNA aminoacylation"/>
    <property type="evidence" value="ECO:0007669"/>
    <property type="project" value="InterPro"/>
</dbReference>
<dbReference type="InterPro" id="IPR005148">
    <property type="entry name" value="Arg-tRNA-synth_N"/>
</dbReference>
<feature type="domain" description="DALR anticodon binding" evidence="15">
    <location>
        <begin position="595"/>
        <end position="722"/>
    </location>
</feature>
<evidence type="ECO:0000256" key="12">
    <source>
        <dbReference type="ARBA" id="ARBA00071644"/>
    </source>
</evidence>
<dbReference type="FunFam" id="3.30.1360.70:FF:000002">
    <property type="entry name" value="arginine--tRNA ligase, cytoplasmic"/>
    <property type="match status" value="1"/>
</dbReference>
<gene>
    <name evidence="17" type="ORF">WR25_27007</name>
</gene>
<dbReference type="InterPro" id="IPR014729">
    <property type="entry name" value="Rossmann-like_a/b/a_fold"/>
</dbReference>
<dbReference type="InterPro" id="IPR001278">
    <property type="entry name" value="Arg-tRNA-ligase"/>
</dbReference>
<dbReference type="Pfam" id="PF03485">
    <property type="entry name" value="Arg_tRNA_synt_N"/>
    <property type="match status" value="1"/>
</dbReference>
<organism evidence="17 18">
    <name type="scientific">Diploscapter pachys</name>
    <dbReference type="NCBI Taxonomy" id="2018661"/>
    <lineage>
        <taxon>Eukaryota</taxon>
        <taxon>Metazoa</taxon>
        <taxon>Ecdysozoa</taxon>
        <taxon>Nematoda</taxon>
        <taxon>Chromadorea</taxon>
        <taxon>Rhabditida</taxon>
        <taxon>Rhabditina</taxon>
        <taxon>Rhabditomorpha</taxon>
        <taxon>Rhabditoidea</taxon>
        <taxon>Rhabditidae</taxon>
        <taxon>Diploscapter</taxon>
    </lineage>
</organism>
<evidence type="ECO:0000256" key="4">
    <source>
        <dbReference type="ARBA" id="ARBA00022490"/>
    </source>
</evidence>
<reference evidence="17 18" key="1">
    <citation type="journal article" date="2017" name="Curr. Biol.">
        <title>Genome architecture and evolution of a unichromosomal asexual nematode.</title>
        <authorList>
            <person name="Fradin H."/>
            <person name="Zegar C."/>
            <person name="Gutwein M."/>
            <person name="Lucas J."/>
            <person name="Kovtun M."/>
            <person name="Corcoran D."/>
            <person name="Baugh L.R."/>
            <person name="Kiontke K."/>
            <person name="Gunsalus K."/>
            <person name="Fitch D.H."/>
            <person name="Piano F."/>
        </authorList>
    </citation>
    <scope>NUCLEOTIDE SEQUENCE [LARGE SCALE GENOMIC DNA]</scope>
    <source>
        <strain evidence="17">PF1309</strain>
    </source>
</reference>
<dbReference type="GO" id="GO:0005829">
    <property type="term" value="C:cytosol"/>
    <property type="evidence" value="ECO:0007669"/>
    <property type="project" value="UniProtKB-SubCell"/>
</dbReference>
<dbReference type="CDD" id="cd00671">
    <property type="entry name" value="ArgRS_core"/>
    <property type="match status" value="1"/>
</dbReference>
<dbReference type="PANTHER" id="PTHR11956:SF5">
    <property type="entry name" value="ARGININE--TRNA LIGASE, CYTOPLASMIC"/>
    <property type="match status" value="1"/>
</dbReference>
<evidence type="ECO:0000256" key="8">
    <source>
        <dbReference type="ARBA" id="ARBA00022917"/>
    </source>
</evidence>
<dbReference type="InterPro" id="IPR009080">
    <property type="entry name" value="tRNAsynth_Ia_anticodon-bd"/>
</dbReference>
<dbReference type="FunFam" id="3.40.50.620:FF:000084">
    <property type="entry name" value="arginine--tRNA ligase, cytoplasmic"/>
    <property type="match status" value="1"/>
</dbReference>
<evidence type="ECO:0000256" key="1">
    <source>
        <dbReference type="ARBA" id="ARBA00004514"/>
    </source>
</evidence>
<keyword evidence="7 13" id="KW-0067">ATP-binding</keyword>
<dbReference type="EC" id="6.1.1.19" evidence="3"/>
<evidence type="ECO:0000256" key="2">
    <source>
        <dbReference type="ARBA" id="ARBA00005594"/>
    </source>
</evidence>
<feature type="compositionally biased region" description="Basic and acidic residues" evidence="14">
    <location>
        <begin position="101"/>
        <end position="114"/>
    </location>
</feature>
<dbReference type="InterPro" id="IPR035684">
    <property type="entry name" value="ArgRS_core"/>
</dbReference>
<dbReference type="InterPro" id="IPR036695">
    <property type="entry name" value="Arg-tRNA-synth_N_sf"/>
</dbReference>
<dbReference type="Pfam" id="PF00750">
    <property type="entry name" value="tRNA-synt_1d"/>
    <property type="match status" value="1"/>
</dbReference>
<comment type="caution">
    <text evidence="17">The sequence shown here is derived from an EMBL/GenBank/DDBJ whole genome shotgun (WGS) entry which is preliminary data.</text>
</comment>
<evidence type="ECO:0000256" key="10">
    <source>
        <dbReference type="ARBA" id="ARBA00033033"/>
    </source>
</evidence>
<dbReference type="Proteomes" id="UP000218231">
    <property type="component" value="Unassembled WGS sequence"/>
</dbReference>
<comment type="similarity">
    <text evidence="2 13">Belongs to the class-I aminoacyl-tRNA synthetase family.</text>
</comment>
<dbReference type="InterPro" id="IPR008909">
    <property type="entry name" value="DALR_anticod-bd"/>
</dbReference>
<dbReference type="SUPFAM" id="SSF52374">
    <property type="entry name" value="Nucleotidylyl transferase"/>
    <property type="match status" value="1"/>
</dbReference>
<evidence type="ECO:0000256" key="3">
    <source>
        <dbReference type="ARBA" id="ARBA00012837"/>
    </source>
</evidence>
<comment type="subcellular location">
    <subcellularLocation>
        <location evidence="1">Cytoplasm</location>
        <location evidence="1">Cytosol</location>
    </subcellularLocation>
</comment>
<dbReference type="SUPFAM" id="SSF55190">
    <property type="entry name" value="Arginyl-tRNA synthetase (ArgRS), N-terminal 'additional' domain"/>
    <property type="match status" value="1"/>
</dbReference>
<keyword evidence="9 13" id="KW-0030">Aminoacyl-tRNA synthetase</keyword>
<dbReference type="AlphaFoldDB" id="A0A2A2L7F8"/>
<dbReference type="Gene3D" id="3.40.50.620">
    <property type="entry name" value="HUPs"/>
    <property type="match status" value="1"/>
</dbReference>
<proteinExistence type="inferred from homology"/>
<dbReference type="SMART" id="SM00836">
    <property type="entry name" value="DALR_1"/>
    <property type="match status" value="1"/>
</dbReference>
<dbReference type="Gene3D" id="1.10.730.10">
    <property type="entry name" value="Isoleucyl-tRNA Synthetase, Domain 1"/>
    <property type="match status" value="1"/>
</dbReference>
<dbReference type="STRING" id="2018661.A0A2A2L7F8"/>
<dbReference type="PANTHER" id="PTHR11956">
    <property type="entry name" value="ARGINYL-TRNA SYNTHETASE"/>
    <property type="match status" value="1"/>
</dbReference>
<dbReference type="NCBIfam" id="TIGR00456">
    <property type="entry name" value="argS"/>
    <property type="match status" value="1"/>
</dbReference>
<dbReference type="SMART" id="SM01016">
    <property type="entry name" value="Arg_tRNA_synt_N"/>
    <property type="match status" value="1"/>
</dbReference>
<feature type="domain" description="Arginyl tRNA synthetase N-terminal" evidence="16">
    <location>
        <begin position="139"/>
        <end position="226"/>
    </location>
</feature>
<keyword evidence="18" id="KW-1185">Reference proteome</keyword>
<keyword evidence="8 13" id="KW-0648">Protein biosynthesis</keyword>
<dbReference type="FunFam" id="1.10.730.10:FF:000064">
    <property type="entry name" value="Probable arginine--tRNA ligase, cytoplasmic"/>
    <property type="match status" value="1"/>
</dbReference>
<evidence type="ECO:0000256" key="9">
    <source>
        <dbReference type="ARBA" id="ARBA00023146"/>
    </source>
</evidence>
<comment type="catalytic activity">
    <reaction evidence="11">
        <text>tRNA(Arg) + L-arginine + ATP = L-arginyl-tRNA(Arg) + AMP + diphosphate</text>
        <dbReference type="Rhea" id="RHEA:20301"/>
        <dbReference type="Rhea" id="RHEA-COMP:9658"/>
        <dbReference type="Rhea" id="RHEA-COMP:9673"/>
        <dbReference type="ChEBI" id="CHEBI:30616"/>
        <dbReference type="ChEBI" id="CHEBI:32682"/>
        <dbReference type="ChEBI" id="CHEBI:33019"/>
        <dbReference type="ChEBI" id="CHEBI:78442"/>
        <dbReference type="ChEBI" id="CHEBI:78513"/>
        <dbReference type="ChEBI" id="CHEBI:456215"/>
        <dbReference type="EC" id="6.1.1.19"/>
    </reaction>
</comment>
<accession>A0A2A2L7F8</accession>